<dbReference type="Proteomes" id="UP000828251">
    <property type="component" value="Unassembled WGS sequence"/>
</dbReference>
<reference evidence="2 3" key="1">
    <citation type="journal article" date="2021" name="Plant Biotechnol. J.">
        <title>Multi-omics assisted identification of the key and species-specific regulatory components of drought-tolerant mechanisms in Gossypium stocksii.</title>
        <authorList>
            <person name="Yu D."/>
            <person name="Ke L."/>
            <person name="Zhang D."/>
            <person name="Wu Y."/>
            <person name="Sun Y."/>
            <person name="Mei J."/>
            <person name="Sun J."/>
            <person name="Sun Y."/>
        </authorList>
    </citation>
    <scope>NUCLEOTIDE SEQUENCE [LARGE SCALE GENOMIC DNA]</scope>
    <source>
        <strain evidence="3">cv. E1</strain>
        <tissue evidence="2">Leaf</tissue>
    </source>
</reference>
<keyword evidence="3" id="KW-1185">Reference proteome</keyword>
<dbReference type="AlphaFoldDB" id="A0A9D3UAF5"/>
<feature type="domain" description="ELMO" evidence="1">
    <location>
        <begin position="1"/>
        <end position="76"/>
    </location>
</feature>
<dbReference type="Pfam" id="PF04727">
    <property type="entry name" value="ELMO_CED12"/>
    <property type="match status" value="1"/>
</dbReference>
<evidence type="ECO:0000259" key="1">
    <source>
        <dbReference type="PROSITE" id="PS51335"/>
    </source>
</evidence>
<sequence>MVKKKHFFCNFITIMLFGPMPTNFRGGGFISLENLLFFATNFPNSFKDLLWKLEGDRSVWEYPFVVAGVNITFMLI</sequence>
<evidence type="ECO:0000313" key="2">
    <source>
        <dbReference type="EMBL" id="KAH1032889.1"/>
    </source>
</evidence>
<dbReference type="EMBL" id="JAIQCV010000013">
    <property type="protein sequence ID" value="KAH1032889.1"/>
    <property type="molecule type" value="Genomic_DNA"/>
</dbReference>
<dbReference type="PANTHER" id="PTHR12771">
    <property type="entry name" value="ENGULFMENT AND CELL MOTILITY"/>
    <property type="match status" value="1"/>
</dbReference>
<organism evidence="2 3">
    <name type="scientific">Gossypium stocksii</name>
    <dbReference type="NCBI Taxonomy" id="47602"/>
    <lineage>
        <taxon>Eukaryota</taxon>
        <taxon>Viridiplantae</taxon>
        <taxon>Streptophyta</taxon>
        <taxon>Embryophyta</taxon>
        <taxon>Tracheophyta</taxon>
        <taxon>Spermatophyta</taxon>
        <taxon>Magnoliopsida</taxon>
        <taxon>eudicotyledons</taxon>
        <taxon>Gunneridae</taxon>
        <taxon>Pentapetalae</taxon>
        <taxon>rosids</taxon>
        <taxon>malvids</taxon>
        <taxon>Malvales</taxon>
        <taxon>Malvaceae</taxon>
        <taxon>Malvoideae</taxon>
        <taxon>Gossypium</taxon>
    </lineage>
</organism>
<comment type="caution">
    <text evidence="2">The sequence shown here is derived from an EMBL/GenBank/DDBJ whole genome shotgun (WGS) entry which is preliminary data.</text>
</comment>
<evidence type="ECO:0000313" key="3">
    <source>
        <dbReference type="Proteomes" id="UP000828251"/>
    </source>
</evidence>
<gene>
    <name evidence="2" type="ORF">J1N35_045063</name>
</gene>
<dbReference type="InterPro" id="IPR050868">
    <property type="entry name" value="ELMO_domain-containing"/>
</dbReference>
<accession>A0A9D3UAF5</accession>
<name>A0A9D3UAF5_9ROSI</name>
<proteinExistence type="predicted"/>
<dbReference type="OrthoDB" id="67155at2759"/>
<protein>
    <recommendedName>
        <fullName evidence="1">ELMO domain-containing protein</fullName>
    </recommendedName>
</protein>
<dbReference type="InterPro" id="IPR006816">
    <property type="entry name" value="ELMO_dom"/>
</dbReference>
<dbReference type="PROSITE" id="PS51335">
    <property type="entry name" value="ELMO"/>
    <property type="match status" value="1"/>
</dbReference>
<dbReference type="PANTHER" id="PTHR12771:SF20">
    <property type="entry name" value="ELMO_CED-12 FAMILY PROTEIN"/>
    <property type="match status" value="1"/>
</dbReference>